<dbReference type="PANTHER" id="PTHR12526:SF637">
    <property type="entry name" value="GLYCOSYLTRANSFERASE EPSF-RELATED"/>
    <property type="match status" value="1"/>
</dbReference>
<dbReference type="Pfam" id="PF13439">
    <property type="entry name" value="Glyco_transf_4"/>
    <property type="match status" value="1"/>
</dbReference>
<dbReference type="SUPFAM" id="SSF53756">
    <property type="entry name" value="UDP-Glycosyltransferase/glycogen phosphorylase"/>
    <property type="match status" value="1"/>
</dbReference>
<name>A0A2K8SRA1_9NOSO</name>
<evidence type="ECO:0000313" key="2">
    <source>
        <dbReference type="EMBL" id="AUB37823.1"/>
    </source>
</evidence>
<accession>A0A2K8SRA1</accession>
<dbReference type="Proteomes" id="UP000232003">
    <property type="component" value="Chromosome"/>
</dbReference>
<keyword evidence="3" id="KW-1185">Reference proteome</keyword>
<dbReference type="RefSeq" id="WP_100899346.1">
    <property type="nucleotide sequence ID" value="NZ_CAWNNC010000001.1"/>
</dbReference>
<dbReference type="PANTHER" id="PTHR12526">
    <property type="entry name" value="GLYCOSYLTRANSFERASE"/>
    <property type="match status" value="1"/>
</dbReference>
<dbReference type="Pfam" id="PF13692">
    <property type="entry name" value="Glyco_trans_1_4"/>
    <property type="match status" value="1"/>
</dbReference>
<dbReference type="CDD" id="cd03825">
    <property type="entry name" value="GT4_WcaC-like"/>
    <property type="match status" value="1"/>
</dbReference>
<dbReference type="EMBL" id="CP024785">
    <property type="protein sequence ID" value="AUB37823.1"/>
    <property type="molecule type" value="Genomic_DNA"/>
</dbReference>
<protein>
    <submittedName>
        <fullName evidence="2">Glycosyltransferase involved in cell wall bisynthesis</fullName>
    </submittedName>
</protein>
<evidence type="ECO:0000259" key="1">
    <source>
        <dbReference type="Pfam" id="PF13439"/>
    </source>
</evidence>
<dbReference type="Gene3D" id="3.40.50.2000">
    <property type="entry name" value="Glycogen Phosphorylase B"/>
    <property type="match status" value="2"/>
</dbReference>
<organism evidence="2 3">
    <name type="scientific">Nostoc flagelliforme CCNUN1</name>
    <dbReference type="NCBI Taxonomy" id="2038116"/>
    <lineage>
        <taxon>Bacteria</taxon>
        <taxon>Bacillati</taxon>
        <taxon>Cyanobacteriota</taxon>
        <taxon>Cyanophyceae</taxon>
        <taxon>Nostocales</taxon>
        <taxon>Nostocaceae</taxon>
        <taxon>Nostoc</taxon>
    </lineage>
</organism>
<gene>
    <name evidence="2" type="ORF">COO91_03775</name>
</gene>
<feature type="domain" description="Glycosyltransferase subfamily 4-like N-terminal" evidence="1">
    <location>
        <begin position="86"/>
        <end position="218"/>
    </location>
</feature>
<keyword evidence="2" id="KW-0808">Transferase</keyword>
<dbReference type="GO" id="GO:0016740">
    <property type="term" value="F:transferase activity"/>
    <property type="evidence" value="ECO:0007669"/>
    <property type="project" value="UniProtKB-KW"/>
</dbReference>
<proteinExistence type="predicted"/>
<dbReference type="OrthoDB" id="9768685at2"/>
<dbReference type="KEGG" id="nfl:COO91_03775"/>
<reference evidence="2 3" key="1">
    <citation type="submission" date="2017-11" db="EMBL/GenBank/DDBJ databases">
        <title>Complete genome of a free-living desiccation-tolerant cyanobacterium and its photosynthetic adaptation to extreme terrestrial habitat.</title>
        <authorList>
            <person name="Shang J."/>
        </authorList>
    </citation>
    <scope>NUCLEOTIDE SEQUENCE [LARGE SCALE GENOMIC DNA]</scope>
    <source>
        <strain evidence="2 3">CCNUN1</strain>
    </source>
</reference>
<evidence type="ECO:0000313" key="3">
    <source>
        <dbReference type="Proteomes" id="UP000232003"/>
    </source>
</evidence>
<dbReference type="AlphaFoldDB" id="A0A2K8SRA1"/>
<sequence>MQIIHASYSDLSGGAARAAYRIHRCLLQAEIDSRMQVLSKSSDDSTVRGNSSKIGRITTEIRTGIGLLAKKTIKSCDPVRYSAGVLPSNWVKSFHASDADVINLHWVGAETLSISEIGQIRKPIVWTFHDMWAFCGAEHYTNDGFNTRWREGYRADNRPQGESGFDLNRWTWERKQRNWKYPFHIVCPSNWLADCVRNSALMADYPVSVIPNPLDLNRFRPIEKTLARQLLNLPQQRSLILFGALGGTKDSRKGIDLLLQAISFLETEQSKNIEIEIVIFGQSPPLQVPKLGFPLRYIGHLADDISLALLYSAADVFVAPSRQDNLPNTIVEAIACGTPTVAFKIGGMPDLIEHRVSGYLAQPYEAEDLATGIQWVLQQQKESKSLSLAARRHAEYMFDPVRVAQQYVTVYKEAMNIQQK</sequence>
<dbReference type="InterPro" id="IPR028098">
    <property type="entry name" value="Glyco_trans_4-like_N"/>
</dbReference>